<dbReference type="SUPFAM" id="SSF56784">
    <property type="entry name" value="HAD-like"/>
    <property type="match status" value="1"/>
</dbReference>
<dbReference type="EMBL" id="QUAJ01000022">
    <property type="protein sequence ID" value="REI40258.1"/>
    <property type="molecule type" value="Genomic_DNA"/>
</dbReference>
<organism evidence="8 9">
    <name type="scientific">Psychrilyobacter piezotolerans</name>
    <dbReference type="NCBI Taxonomy" id="2293438"/>
    <lineage>
        <taxon>Bacteria</taxon>
        <taxon>Fusobacteriati</taxon>
        <taxon>Fusobacteriota</taxon>
        <taxon>Fusobacteriia</taxon>
        <taxon>Fusobacteriales</taxon>
        <taxon>Fusobacteriaceae</taxon>
        <taxon>Psychrilyobacter</taxon>
    </lineage>
</organism>
<comment type="subcellular location">
    <subcellularLocation>
        <location evidence="1 7">Cytoplasm</location>
    </subcellularLocation>
</comment>
<dbReference type="RefSeq" id="WP_114643087.1">
    <property type="nucleotide sequence ID" value="NZ_JAACIO010000022.1"/>
</dbReference>
<evidence type="ECO:0000256" key="3">
    <source>
        <dbReference type="ARBA" id="ARBA00022723"/>
    </source>
</evidence>
<dbReference type="Pfam" id="PF13242">
    <property type="entry name" value="Hydrolase_like"/>
    <property type="match status" value="1"/>
</dbReference>
<gene>
    <name evidence="8" type="ORF">DYH56_11855</name>
</gene>
<evidence type="ECO:0000256" key="7">
    <source>
        <dbReference type="PIRNR" id="PIRNR004682"/>
    </source>
</evidence>
<dbReference type="EC" id="3.1.3.-" evidence="7"/>
<dbReference type="PANTHER" id="PTHR42891">
    <property type="entry name" value="D-GLYCERO-BETA-D-MANNO-HEPTOSE-1,7-BISPHOSPHATE 7-PHOSPHATASE"/>
    <property type="match status" value="1"/>
</dbReference>
<keyword evidence="4 7" id="KW-0378">Hydrolase</keyword>
<evidence type="ECO:0000256" key="2">
    <source>
        <dbReference type="ARBA" id="ARBA00022490"/>
    </source>
</evidence>
<evidence type="ECO:0000256" key="6">
    <source>
        <dbReference type="ARBA" id="ARBA00031828"/>
    </source>
</evidence>
<dbReference type="InterPro" id="IPR006549">
    <property type="entry name" value="HAD-SF_hydro_IIIA"/>
</dbReference>
<name>A0ABX9KEZ6_9FUSO</name>
<evidence type="ECO:0000256" key="5">
    <source>
        <dbReference type="ARBA" id="ARBA00023277"/>
    </source>
</evidence>
<evidence type="ECO:0000313" key="9">
    <source>
        <dbReference type="Proteomes" id="UP000263486"/>
    </source>
</evidence>
<keyword evidence="9" id="KW-1185">Reference proteome</keyword>
<dbReference type="InterPro" id="IPR006543">
    <property type="entry name" value="Histidinol-phos"/>
</dbReference>
<proteinExistence type="inferred from homology"/>
<dbReference type="NCBIfam" id="TIGR01662">
    <property type="entry name" value="HAD-SF-IIIA"/>
    <property type="match status" value="1"/>
</dbReference>
<evidence type="ECO:0000313" key="8">
    <source>
        <dbReference type="EMBL" id="REI40258.1"/>
    </source>
</evidence>
<dbReference type="PIRSF" id="PIRSF004682">
    <property type="entry name" value="GmhB"/>
    <property type="match status" value="1"/>
</dbReference>
<dbReference type="NCBIfam" id="TIGR00213">
    <property type="entry name" value="GmhB_yaeD"/>
    <property type="match status" value="1"/>
</dbReference>
<comment type="caution">
    <text evidence="8">The sequence shown here is derived from an EMBL/GenBank/DDBJ whole genome shotgun (WGS) entry which is preliminary data.</text>
</comment>
<protein>
    <recommendedName>
        <fullName evidence="6 7">D,D-heptose 1,7-bisphosphate phosphatase</fullName>
        <ecNumber evidence="7">3.1.3.-</ecNumber>
    </recommendedName>
</protein>
<dbReference type="NCBIfam" id="NF006506">
    <property type="entry name" value="PRK08942.1"/>
    <property type="match status" value="1"/>
</dbReference>
<keyword evidence="3" id="KW-0479">Metal-binding</keyword>
<reference evidence="8 9" key="1">
    <citation type="submission" date="2018-08" db="EMBL/GenBank/DDBJ databases">
        <title>Draft genome sequence of Psychrilyobacter sp. strain SD5 isolated from Black Sea water.</title>
        <authorList>
            <person name="Yadav S."/>
            <person name="Villanueva L."/>
            <person name="Damste J.S.S."/>
        </authorList>
    </citation>
    <scope>NUCLEOTIDE SEQUENCE [LARGE SCALE GENOMIC DNA]</scope>
    <source>
        <strain evidence="8 9">SD5</strain>
    </source>
</reference>
<keyword evidence="2 7" id="KW-0963">Cytoplasm</keyword>
<dbReference type="Proteomes" id="UP000263486">
    <property type="component" value="Unassembled WGS sequence"/>
</dbReference>
<dbReference type="InterPro" id="IPR004446">
    <property type="entry name" value="Heptose_bisP_phosphatase"/>
</dbReference>
<evidence type="ECO:0000256" key="1">
    <source>
        <dbReference type="ARBA" id="ARBA00004496"/>
    </source>
</evidence>
<dbReference type="GO" id="GO:0034200">
    <property type="term" value="F:D-glycero-beta-D-manno-heptose 1,7-bisphosphate 7-phosphatase activity"/>
    <property type="evidence" value="ECO:0007669"/>
    <property type="project" value="UniProtKB-EC"/>
</dbReference>
<keyword evidence="5 7" id="KW-0119">Carbohydrate metabolism</keyword>
<dbReference type="NCBIfam" id="TIGR01656">
    <property type="entry name" value="Histidinol-ppas"/>
    <property type="match status" value="1"/>
</dbReference>
<dbReference type="CDD" id="cd07503">
    <property type="entry name" value="HAD_HisB-N"/>
    <property type="match status" value="1"/>
</dbReference>
<dbReference type="InterPro" id="IPR036412">
    <property type="entry name" value="HAD-like_sf"/>
</dbReference>
<sequence>MKKCVFLDRDGNINVEKDYLHKIEEFEFIDGAKEAIKIFNDLGYLVVVVTNQSGVARGYYDEGSVKVLHDYLQKEVEKIGGHIDGFYYCPHHPEKGIGGYKLDCNCRKPEPGMFLDAQKDLNIDFSSSIMVGDKISDVKAGKTLGMRSILVKTGHGLEEEKKLKISCEIHETLYSFAKQLERESKTHRKND</sequence>
<comment type="similarity">
    <text evidence="7">Belongs to the gmhB family.</text>
</comment>
<accession>A0ABX9KEZ6</accession>
<dbReference type="InterPro" id="IPR023214">
    <property type="entry name" value="HAD_sf"/>
</dbReference>
<dbReference type="PANTHER" id="PTHR42891:SF1">
    <property type="entry name" value="D-GLYCERO-BETA-D-MANNO-HEPTOSE-1,7-BISPHOSPHATE 7-PHOSPHATASE"/>
    <property type="match status" value="1"/>
</dbReference>
<evidence type="ECO:0000256" key="4">
    <source>
        <dbReference type="ARBA" id="ARBA00022801"/>
    </source>
</evidence>
<dbReference type="Gene3D" id="3.40.50.1000">
    <property type="entry name" value="HAD superfamily/HAD-like"/>
    <property type="match status" value="1"/>
</dbReference>